<dbReference type="Pfam" id="PF14559">
    <property type="entry name" value="TPR_19"/>
    <property type="match status" value="1"/>
</dbReference>
<evidence type="ECO:0000256" key="2">
    <source>
        <dbReference type="ARBA" id="ARBA00022803"/>
    </source>
</evidence>
<evidence type="ECO:0000313" key="3">
    <source>
        <dbReference type="EMBL" id="SVE13720.1"/>
    </source>
</evidence>
<dbReference type="AlphaFoldDB" id="A0A383B1P0"/>
<name>A0A383B1P0_9ZZZZ</name>
<keyword evidence="2" id="KW-0802">TPR repeat</keyword>
<accession>A0A383B1P0</accession>
<dbReference type="PANTHER" id="PTHR44943">
    <property type="entry name" value="CELLULOSE SYNTHASE OPERON PROTEIN C"/>
    <property type="match status" value="1"/>
</dbReference>
<dbReference type="SMART" id="SM00028">
    <property type="entry name" value="TPR"/>
    <property type="match status" value="2"/>
</dbReference>
<dbReference type="SUPFAM" id="SSF48452">
    <property type="entry name" value="TPR-like"/>
    <property type="match status" value="1"/>
</dbReference>
<dbReference type="EMBL" id="UINC01196629">
    <property type="protein sequence ID" value="SVE13720.1"/>
    <property type="molecule type" value="Genomic_DNA"/>
</dbReference>
<keyword evidence="1" id="KW-0677">Repeat</keyword>
<gene>
    <name evidence="3" type="ORF">METZ01_LOCUS466574</name>
</gene>
<organism evidence="3">
    <name type="scientific">marine metagenome</name>
    <dbReference type="NCBI Taxonomy" id="408172"/>
    <lineage>
        <taxon>unclassified sequences</taxon>
        <taxon>metagenomes</taxon>
        <taxon>ecological metagenomes</taxon>
    </lineage>
</organism>
<dbReference type="Gene3D" id="1.25.40.10">
    <property type="entry name" value="Tetratricopeptide repeat domain"/>
    <property type="match status" value="1"/>
</dbReference>
<feature type="non-terminal residue" evidence="3">
    <location>
        <position position="78"/>
    </location>
</feature>
<sequence>MDKKNLTTKETFDLAVQNQKKNNFQVAENLYKKVLKINPNHFGSVFLLGSLYAQSNNFDKAKQLLQKAIQINPNFADA</sequence>
<dbReference type="InterPro" id="IPR051685">
    <property type="entry name" value="Ycf3/AcsC/BcsC/TPR_MFPF"/>
</dbReference>
<evidence type="ECO:0000256" key="1">
    <source>
        <dbReference type="ARBA" id="ARBA00022737"/>
    </source>
</evidence>
<protein>
    <submittedName>
        <fullName evidence="3">Uncharacterized protein</fullName>
    </submittedName>
</protein>
<reference evidence="3" key="1">
    <citation type="submission" date="2018-05" db="EMBL/GenBank/DDBJ databases">
        <authorList>
            <person name="Lanie J.A."/>
            <person name="Ng W.-L."/>
            <person name="Kazmierczak K.M."/>
            <person name="Andrzejewski T.M."/>
            <person name="Davidsen T.M."/>
            <person name="Wayne K.J."/>
            <person name="Tettelin H."/>
            <person name="Glass J.I."/>
            <person name="Rusch D."/>
            <person name="Podicherti R."/>
            <person name="Tsui H.-C.T."/>
            <person name="Winkler M.E."/>
        </authorList>
    </citation>
    <scope>NUCLEOTIDE SEQUENCE</scope>
</reference>
<dbReference type="InterPro" id="IPR011990">
    <property type="entry name" value="TPR-like_helical_dom_sf"/>
</dbReference>
<dbReference type="PANTHER" id="PTHR44943:SF8">
    <property type="entry name" value="TPR REPEAT-CONTAINING PROTEIN MJ0263"/>
    <property type="match status" value="1"/>
</dbReference>
<proteinExistence type="predicted"/>
<dbReference type="PROSITE" id="PS50005">
    <property type="entry name" value="TPR"/>
    <property type="match status" value="2"/>
</dbReference>
<dbReference type="InterPro" id="IPR019734">
    <property type="entry name" value="TPR_rpt"/>
</dbReference>